<dbReference type="EMBL" id="BRPK01000035">
    <property type="protein sequence ID" value="GLB45886.1"/>
    <property type="molecule type" value="Genomic_DNA"/>
</dbReference>
<protein>
    <submittedName>
        <fullName evidence="2">Uncharacterized protein</fullName>
    </submittedName>
</protein>
<name>A0A9P3Q3A5_LYOSH</name>
<reference evidence="2" key="1">
    <citation type="submission" date="2022-07" db="EMBL/GenBank/DDBJ databases">
        <title>The genome of Lyophyllum shimeji provides insight into the initial evolution of ectomycorrhizal fungal genome.</title>
        <authorList>
            <person name="Kobayashi Y."/>
            <person name="Shibata T."/>
            <person name="Hirakawa H."/>
            <person name="Shigenobu S."/>
            <person name="Nishiyama T."/>
            <person name="Yamada A."/>
            <person name="Hasebe M."/>
            <person name="Kawaguchi M."/>
        </authorList>
    </citation>
    <scope>NUCLEOTIDE SEQUENCE</scope>
    <source>
        <strain evidence="2">AT787</strain>
    </source>
</reference>
<dbReference type="Proteomes" id="UP001063166">
    <property type="component" value="Unassembled WGS sequence"/>
</dbReference>
<sequence>MGTTRHPTRPYPGVTRTRGPWPWVWVSAGMGPQPARSPGLSSSTKPDSPSFHQSTSRLPNPSLAPYDAPERCNAQC</sequence>
<accession>A0A9P3Q3A5</accession>
<keyword evidence="3" id="KW-1185">Reference proteome</keyword>
<dbReference type="AlphaFoldDB" id="A0A9P3Q3A5"/>
<evidence type="ECO:0000313" key="3">
    <source>
        <dbReference type="Proteomes" id="UP001063166"/>
    </source>
</evidence>
<organism evidence="2 3">
    <name type="scientific">Lyophyllum shimeji</name>
    <name type="common">Hon-shimeji</name>
    <name type="synonym">Tricholoma shimeji</name>
    <dbReference type="NCBI Taxonomy" id="47721"/>
    <lineage>
        <taxon>Eukaryota</taxon>
        <taxon>Fungi</taxon>
        <taxon>Dikarya</taxon>
        <taxon>Basidiomycota</taxon>
        <taxon>Agaricomycotina</taxon>
        <taxon>Agaricomycetes</taxon>
        <taxon>Agaricomycetidae</taxon>
        <taxon>Agaricales</taxon>
        <taxon>Tricholomatineae</taxon>
        <taxon>Lyophyllaceae</taxon>
        <taxon>Lyophyllum</taxon>
    </lineage>
</organism>
<comment type="caution">
    <text evidence="2">The sequence shown here is derived from an EMBL/GenBank/DDBJ whole genome shotgun (WGS) entry which is preliminary data.</text>
</comment>
<feature type="compositionally biased region" description="Polar residues" evidence="1">
    <location>
        <begin position="39"/>
        <end position="59"/>
    </location>
</feature>
<evidence type="ECO:0000313" key="2">
    <source>
        <dbReference type="EMBL" id="GLB45886.1"/>
    </source>
</evidence>
<feature type="region of interest" description="Disordered" evidence="1">
    <location>
        <begin position="26"/>
        <end position="76"/>
    </location>
</feature>
<evidence type="ECO:0000256" key="1">
    <source>
        <dbReference type="SAM" id="MobiDB-lite"/>
    </source>
</evidence>
<proteinExistence type="predicted"/>
<gene>
    <name evidence="2" type="ORF">LshimejAT787_3500140</name>
</gene>